<evidence type="ECO:0000313" key="2">
    <source>
        <dbReference type="EMBL" id="MFC0395692.1"/>
    </source>
</evidence>
<evidence type="ECO:0000313" key="3">
    <source>
        <dbReference type="Proteomes" id="UP001589818"/>
    </source>
</evidence>
<proteinExistence type="predicted"/>
<protein>
    <submittedName>
        <fullName evidence="2">Uncharacterized protein</fullName>
    </submittedName>
</protein>
<sequence>MRKIFFIIIALSVILTMASGCSKNDTFIIEKIQKAFPNNVQNDEIYHTEIIKDGLLVFYKSNEGLGAGFIRQKSENWEWVTGTGYPRLNPDNGLSAMYSNMDAIPLYFSYGVITDPNIFEVQSSDNRAKIIQVADGTRIWFITYENLLGSPLPAIIGISKEGNQIIAIGD</sequence>
<keyword evidence="3" id="KW-1185">Reference proteome</keyword>
<dbReference type="EMBL" id="JBHLVF010000044">
    <property type="protein sequence ID" value="MFC0395692.1"/>
    <property type="molecule type" value="Genomic_DNA"/>
</dbReference>
<dbReference type="RefSeq" id="WP_204822872.1">
    <property type="nucleotide sequence ID" value="NZ_JANHOF010000043.1"/>
</dbReference>
<name>A0ABV6JJF9_9BACL</name>
<feature type="signal peptide" evidence="1">
    <location>
        <begin position="1"/>
        <end position="18"/>
    </location>
</feature>
<organism evidence="2 3">
    <name type="scientific">Paenibacillus mendelii</name>
    <dbReference type="NCBI Taxonomy" id="206163"/>
    <lineage>
        <taxon>Bacteria</taxon>
        <taxon>Bacillati</taxon>
        <taxon>Bacillota</taxon>
        <taxon>Bacilli</taxon>
        <taxon>Bacillales</taxon>
        <taxon>Paenibacillaceae</taxon>
        <taxon>Paenibacillus</taxon>
    </lineage>
</organism>
<dbReference type="Proteomes" id="UP001589818">
    <property type="component" value="Unassembled WGS sequence"/>
</dbReference>
<feature type="chain" id="PRO_5045769433" evidence="1">
    <location>
        <begin position="19"/>
        <end position="170"/>
    </location>
</feature>
<reference evidence="2 3" key="1">
    <citation type="submission" date="2024-09" db="EMBL/GenBank/DDBJ databases">
        <authorList>
            <person name="Sun Q."/>
            <person name="Mori K."/>
        </authorList>
    </citation>
    <scope>NUCLEOTIDE SEQUENCE [LARGE SCALE GENOMIC DNA]</scope>
    <source>
        <strain evidence="2 3">CCM 4839</strain>
    </source>
</reference>
<comment type="caution">
    <text evidence="2">The sequence shown here is derived from an EMBL/GenBank/DDBJ whole genome shotgun (WGS) entry which is preliminary data.</text>
</comment>
<keyword evidence="1" id="KW-0732">Signal</keyword>
<accession>A0ABV6JJF9</accession>
<gene>
    <name evidence="2" type="ORF">ACFFJ8_30520</name>
</gene>
<dbReference type="PROSITE" id="PS51257">
    <property type="entry name" value="PROKAR_LIPOPROTEIN"/>
    <property type="match status" value="1"/>
</dbReference>
<evidence type="ECO:0000256" key="1">
    <source>
        <dbReference type="SAM" id="SignalP"/>
    </source>
</evidence>